<accession>A0A7R8WNX1</accession>
<feature type="region of interest" description="Disordered" evidence="1">
    <location>
        <begin position="47"/>
        <end position="66"/>
    </location>
</feature>
<feature type="compositionally biased region" description="Low complexity" evidence="1">
    <location>
        <begin position="360"/>
        <end position="373"/>
    </location>
</feature>
<proteinExistence type="predicted"/>
<feature type="region of interest" description="Disordered" evidence="1">
    <location>
        <begin position="353"/>
        <end position="383"/>
    </location>
</feature>
<feature type="compositionally biased region" description="Low complexity" evidence="1">
    <location>
        <begin position="179"/>
        <end position="188"/>
    </location>
</feature>
<gene>
    <name evidence="2" type="ORF">CTOB1V02_LOCUS10262</name>
</gene>
<feature type="compositionally biased region" description="Polar residues" evidence="1">
    <location>
        <begin position="197"/>
        <end position="207"/>
    </location>
</feature>
<dbReference type="AlphaFoldDB" id="A0A7R8WNX1"/>
<reference evidence="2" key="1">
    <citation type="submission" date="2020-11" db="EMBL/GenBank/DDBJ databases">
        <authorList>
            <person name="Tran Van P."/>
        </authorList>
    </citation>
    <scope>NUCLEOTIDE SEQUENCE</scope>
</reference>
<evidence type="ECO:0000313" key="2">
    <source>
        <dbReference type="EMBL" id="CAD7232426.1"/>
    </source>
</evidence>
<feature type="region of interest" description="Disordered" evidence="1">
    <location>
        <begin position="164"/>
        <end position="214"/>
    </location>
</feature>
<feature type="region of interest" description="Disordered" evidence="1">
    <location>
        <begin position="96"/>
        <end position="118"/>
    </location>
</feature>
<organism evidence="2">
    <name type="scientific">Cyprideis torosa</name>
    <dbReference type="NCBI Taxonomy" id="163714"/>
    <lineage>
        <taxon>Eukaryota</taxon>
        <taxon>Metazoa</taxon>
        <taxon>Ecdysozoa</taxon>
        <taxon>Arthropoda</taxon>
        <taxon>Crustacea</taxon>
        <taxon>Oligostraca</taxon>
        <taxon>Ostracoda</taxon>
        <taxon>Podocopa</taxon>
        <taxon>Podocopida</taxon>
        <taxon>Cytherocopina</taxon>
        <taxon>Cytheroidea</taxon>
        <taxon>Cytherideidae</taxon>
        <taxon>Cyprideis</taxon>
    </lineage>
</organism>
<name>A0A7R8WNX1_9CRUS</name>
<feature type="region of interest" description="Disordered" evidence="1">
    <location>
        <begin position="1"/>
        <end position="28"/>
    </location>
</feature>
<protein>
    <submittedName>
        <fullName evidence="2">Uncharacterized protein</fullName>
    </submittedName>
</protein>
<sequence length="383" mass="43466">MFHFMQQTEASRKKRHSQHSTPPQLLTPMFKRERVIPDMYPRFDMRTTARRPRAMASSTKPRSRSVHPRLTVGIGFAESLRRSVVPLSYRKVPTFRPTTVGKPSRIPVRPPQTISRPRDYSTILPRRTFRRRRRTTEGNQPFVGLRRRRIRRISPLFRGSVVVSESSNLSSHNRRKALSHSSPPSSDDFPSKRLLNYPSSTNLPSTPKNKRRETGQRVKMWHEFLFTSCHLFTRYPVSHASSLAHSCHHHEVLSNLPRDFDAGIPPLVQPTKGGIPPLVQPTKGGIPPLVQPKVEYLRQNLEAWLHANNLTVQEFKRMHCFGLHEDSPSTVRSLITTDGTTKFPVKAGTLQQEVASARGSAPHPVAASSSSSPEQVPRIHPTS</sequence>
<evidence type="ECO:0000256" key="1">
    <source>
        <dbReference type="SAM" id="MobiDB-lite"/>
    </source>
</evidence>
<dbReference type="EMBL" id="OB664644">
    <property type="protein sequence ID" value="CAD7232426.1"/>
    <property type="molecule type" value="Genomic_DNA"/>
</dbReference>